<feature type="compositionally biased region" description="Low complexity" evidence="1">
    <location>
        <begin position="48"/>
        <end position="60"/>
    </location>
</feature>
<reference evidence="2 3" key="1">
    <citation type="submission" date="2020-08" db="EMBL/GenBank/DDBJ databases">
        <authorList>
            <person name="Koutsovoulos G."/>
            <person name="Danchin GJ E."/>
        </authorList>
    </citation>
    <scope>NUCLEOTIDE SEQUENCE [LARGE SCALE GENOMIC DNA]</scope>
</reference>
<accession>A0A6V7UPQ3</accession>
<sequence>MTSEISSSCNIRPVVSGSQFVLIKRGAAPHNSTQNILSSYKCQEFVSSTSSSSSQQNNTTKIKKEIPKQNVYIKTTTNNKQQPSQQPSQQPFQQPLPSLKNNKNISPSKNPNISTKPSSTKHLEKHVLELFNPKEYFNAQSKLSSQLAGRERTRLQFKSNNQHLNDLLLEDHNNVRMEIIERGGEGSRG</sequence>
<comment type="caution">
    <text evidence="2">The sequence shown here is derived from an EMBL/GenBank/DDBJ whole genome shotgun (WGS) entry which is preliminary data.</text>
</comment>
<evidence type="ECO:0000256" key="1">
    <source>
        <dbReference type="SAM" id="MobiDB-lite"/>
    </source>
</evidence>
<protein>
    <submittedName>
        <fullName evidence="2">Uncharacterized protein</fullName>
    </submittedName>
</protein>
<gene>
    <name evidence="2" type="ORF">MENT_LOCUS15879</name>
</gene>
<dbReference type="Proteomes" id="UP000580250">
    <property type="component" value="Unassembled WGS sequence"/>
</dbReference>
<dbReference type="OrthoDB" id="10665870at2759"/>
<dbReference type="AlphaFoldDB" id="A0A6V7UPQ3"/>
<feature type="compositionally biased region" description="Low complexity" evidence="1">
    <location>
        <begin position="81"/>
        <end position="114"/>
    </location>
</feature>
<proteinExistence type="predicted"/>
<feature type="region of interest" description="Disordered" evidence="1">
    <location>
        <begin position="78"/>
        <end position="121"/>
    </location>
</feature>
<name>A0A6V7UPQ3_MELEN</name>
<organism evidence="2 3">
    <name type="scientific">Meloidogyne enterolobii</name>
    <name type="common">Root-knot nematode worm</name>
    <name type="synonym">Meloidogyne mayaguensis</name>
    <dbReference type="NCBI Taxonomy" id="390850"/>
    <lineage>
        <taxon>Eukaryota</taxon>
        <taxon>Metazoa</taxon>
        <taxon>Ecdysozoa</taxon>
        <taxon>Nematoda</taxon>
        <taxon>Chromadorea</taxon>
        <taxon>Rhabditida</taxon>
        <taxon>Tylenchina</taxon>
        <taxon>Tylenchomorpha</taxon>
        <taxon>Tylenchoidea</taxon>
        <taxon>Meloidogynidae</taxon>
        <taxon>Meloidogyninae</taxon>
        <taxon>Meloidogyne</taxon>
    </lineage>
</organism>
<evidence type="ECO:0000313" key="2">
    <source>
        <dbReference type="EMBL" id="CAD2163211.1"/>
    </source>
</evidence>
<dbReference type="EMBL" id="CAJEWN010000096">
    <property type="protein sequence ID" value="CAD2163211.1"/>
    <property type="molecule type" value="Genomic_DNA"/>
</dbReference>
<evidence type="ECO:0000313" key="3">
    <source>
        <dbReference type="Proteomes" id="UP000580250"/>
    </source>
</evidence>
<feature type="region of interest" description="Disordered" evidence="1">
    <location>
        <begin position="48"/>
        <end position="67"/>
    </location>
</feature>